<sequence length="271" mass="28560">MLPTSSIGSADLAAALTAGTVRVVDLTASLSHATPVLPLPPEMAPIPRFALEPLAYYDDEGEISMQHGIHTGEHTGTHVDAPIHWHSGRDLEDVASIAPEKLVAPAVVIDRVAECTANPDYLLTRDDLLAWQETHGPLPAGGWLLYRTGWNERSHDQTAFINADENGPHTPGISVDCARYLAEETGMVGLGVETVGTDAGQAFRFDPPFPAHSFLLGSGRYGATQLQNLAELPATGAVLIVAPLKIVGGTGSPARVLALVDAADDTNGEQN</sequence>
<comment type="caution">
    <text evidence="1">The sequence shown here is derived from an EMBL/GenBank/DDBJ whole genome shotgun (WGS) entry which is preliminary data.</text>
</comment>
<dbReference type="Gene3D" id="3.50.30.50">
    <property type="entry name" value="Putative cyclase"/>
    <property type="match status" value="1"/>
</dbReference>
<gene>
    <name evidence="1" type="ORF">DW322_09900</name>
</gene>
<protein>
    <submittedName>
        <fullName evidence="1">Cyclase family protein</fullName>
    </submittedName>
</protein>
<dbReference type="InterPro" id="IPR007325">
    <property type="entry name" value="KFase/CYL"/>
</dbReference>
<dbReference type="Proteomes" id="UP000471120">
    <property type="component" value="Unassembled WGS sequence"/>
</dbReference>
<dbReference type="GO" id="GO:0019441">
    <property type="term" value="P:L-tryptophan catabolic process to kynurenine"/>
    <property type="evidence" value="ECO:0007669"/>
    <property type="project" value="InterPro"/>
</dbReference>
<accession>A0A6P2CHN9</accession>
<evidence type="ECO:0000313" key="1">
    <source>
        <dbReference type="EMBL" id="TXG90478.1"/>
    </source>
</evidence>
<dbReference type="PANTHER" id="PTHR31118:SF12">
    <property type="entry name" value="CYCLASE-LIKE PROTEIN 2"/>
    <property type="match status" value="1"/>
</dbReference>
<dbReference type="SUPFAM" id="SSF102198">
    <property type="entry name" value="Putative cyclase"/>
    <property type="match status" value="1"/>
</dbReference>
<reference evidence="1 2" key="1">
    <citation type="submission" date="2018-07" db="EMBL/GenBank/DDBJ databases">
        <title>Genome sequence of Rhodococcus rhodnii ATCC 35071 from Rhodnius prolixus.</title>
        <authorList>
            <person name="Patel V."/>
            <person name="Vogel K.J."/>
        </authorList>
    </citation>
    <scope>NUCLEOTIDE SEQUENCE [LARGE SCALE GENOMIC DNA]</scope>
    <source>
        <strain evidence="1 2">ATCC 35071</strain>
    </source>
</reference>
<evidence type="ECO:0000313" key="2">
    <source>
        <dbReference type="Proteomes" id="UP000471120"/>
    </source>
</evidence>
<dbReference type="PANTHER" id="PTHR31118">
    <property type="entry name" value="CYCLASE-LIKE PROTEIN 2"/>
    <property type="match status" value="1"/>
</dbReference>
<name>A0A6P2CHN9_9NOCA</name>
<dbReference type="GO" id="GO:0004061">
    <property type="term" value="F:arylformamidase activity"/>
    <property type="evidence" value="ECO:0007669"/>
    <property type="project" value="InterPro"/>
</dbReference>
<proteinExistence type="predicted"/>
<dbReference type="AlphaFoldDB" id="A0A6P2CHN9"/>
<dbReference type="Pfam" id="PF04199">
    <property type="entry name" value="Cyclase"/>
    <property type="match status" value="1"/>
</dbReference>
<dbReference type="RefSeq" id="WP_010839344.1">
    <property type="nucleotide sequence ID" value="NZ_QRCM01000001.1"/>
</dbReference>
<dbReference type="EMBL" id="QRCM01000001">
    <property type="protein sequence ID" value="TXG90478.1"/>
    <property type="molecule type" value="Genomic_DNA"/>
</dbReference>
<organism evidence="1 2">
    <name type="scientific">Rhodococcus rhodnii</name>
    <dbReference type="NCBI Taxonomy" id="38312"/>
    <lineage>
        <taxon>Bacteria</taxon>
        <taxon>Bacillati</taxon>
        <taxon>Actinomycetota</taxon>
        <taxon>Actinomycetes</taxon>
        <taxon>Mycobacteriales</taxon>
        <taxon>Nocardiaceae</taxon>
        <taxon>Rhodococcus</taxon>
    </lineage>
</organism>
<dbReference type="InterPro" id="IPR037175">
    <property type="entry name" value="KFase_sf"/>
</dbReference>